<dbReference type="GO" id="GO:0004519">
    <property type="term" value="F:endonuclease activity"/>
    <property type="evidence" value="ECO:0007669"/>
    <property type="project" value="UniProtKB-KW"/>
</dbReference>
<protein>
    <submittedName>
        <fullName evidence="2">Homing endonuclease</fullName>
    </submittedName>
</protein>
<keyword evidence="2" id="KW-0378">Hydrolase</keyword>
<dbReference type="GO" id="GO:0003677">
    <property type="term" value="F:DNA binding"/>
    <property type="evidence" value="ECO:0007669"/>
    <property type="project" value="InterPro"/>
</dbReference>
<dbReference type="InterPro" id="IPR016177">
    <property type="entry name" value="DNA-bd_dom_sf"/>
</dbReference>
<dbReference type="Proteomes" id="UP000827883">
    <property type="component" value="Segment"/>
</dbReference>
<gene>
    <name evidence="2" type="ORF">bas01_0004</name>
</gene>
<feature type="domain" description="HNH nuclease" evidence="1">
    <location>
        <begin position="24"/>
        <end position="64"/>
    </location>
</feature>
<keyword evidence="2" id="KW-0540">Nuclease</keyword>
<dbReference type="Gene3D" id="3.90.75.20">
    <property type="match status" value="1"/>
</dbReference>
<evidence type="ECO:0000313" key="3">
    <source>
        <dbReference type="Proteomes" id="UP000827883"/>
    </source>
</evidence>
<accession>A0AAE8AWL0</accession>
<proteinExistence type="predicted"/>
<organism evidence="2 3">
    <name type="scientific">Escherichia phage AugustePiccard</name>
    <dbReference type="NCBI Taxonomy" id="2851954"/>
    <lineage>
        <taxon>Viruses</taxon>
        <taxon>Duplodnaviria</taxon>
        <taxon>Heunggongvirae</taxon>
        <taxon>Uroviricota</taxon>
        <taxon>Caudoviricetes</taxon>
        <taxon>Drexlerviridae</taxon>
        <taxon>Braunvirinae</taxon>
        <taxon>Augustepiccardvirus</taxon>
        <taxon>Augustepiccardvirus augustepiccard</taxon>
    </lineage>
</organism>
<dbReference type="InterPro" id="IPR003615">
    <property type="entry name" value="HNH_nuc"/>
</dbReference>
<evidence type="ECO:0000313" key="2">
    <source>
        <dbReference type="EMBL" id="QXV76135.1"/>
    </source>
</evidence>
<reference evidence="2" key="1">
    <citation type="journal article" date="2021" name="PLoS Biol.">
        <title>Systematic exploration of Escherichia coli phage-host interactions with the BASEL phage collection.</title>
        <authorList>
            <person name="Maffei E."/>
            <person name="Shaidullina A."/>
            <person name="Burkolter M."/>
            <person name="Heyer Y."/>
            <person name="Estermann F."/>
            <person name="Druelle V."/>
            <person name="Sauer P."/>
            <person name="Willi L."/>
            <person name="Michaelis S."/>
            <person name="Hilbi H."/>
            <person name="Thaler D.S."/>
            <person name="Harms A."/>
        </authorList>
    </citation>
    <scope>NUCLEOTIDE SEQUENCE</scope>
    <source>
        <strain evidence="2">Bas01</strain>
    </source>
</reference>
<dbReference type="InterPro" id="IPR044925">
    <property type="entry name" value="His-Me_finger_sf"/>
</dbReference>
<dbReference type="SUPFAM" id="SSF54060">
    <property type="entry name" value="His-Me finger endonucleases"/>
    <property type="match status" value="1"/>
</dbReference>
<keyword evidence="3" id="KW-1185">Reference proteome</keyword>
<dbReference type="EMBL" id="MZ501051">
    <property type="protein sequence ID" value="QXV76135.1"/>
    <property type="molecule type" value="Genomic_DNA"/>
</dbReference>
<keyword evidence="2" id="KW-0255">Endonuclease</keyword>
<sequence length="131" mass="15114">MVAGSLSGNGYLHIRIGDRRVKNHLIIWEMHNGRIPEGMEIDHINHIKTDNRIENLRLVSHKQNLSNASLRSDSSTGASGVSWNRNRQKWHAYIKSNYKRMHIGFFDSFDDAVAARKKKEIELGFHENHGK</sequence>
<dbReference type="SUPFAM" id="SSF54171">
    <property type="entry name" value="DNA-binding domain"/>
    <property type="match status" value="1"/>
</dbReference>
<name>A0AAE8AWL0_9CAUD</name>
<dbReference type="Pfam" id="PF13392">
    <property type="entry name" value="HNH_3"/>
    <property type="match status" value="1"/>
</dbReference>
<evidence type="ECO:0000259" key="1">
    <source>
        <dbReference type="Pfam" id="PF13392"/>
    </source>
</evidence>